<dbReference type="Proteomes" id="UP000028098">
    <property type="component" value="Unassembled WGS sequence"/>
</dbReference>
<sequence>MNNKAVKTLLDKVKEFEDFFNEYEKQFYPKVIKIRNKFLINLIVFITLMLVSYGLIWWDFGDLCVKIASLIFTVFSLVYFIYLSRKIDKISDGKPDKFEEICQEVKRNLIHIYGGRARYAVKLLIADLTDKQDNKIKKYESLVKSVGTVGMILVTSFITLVVKQFFDTGENSISFNVFIGLILLVFFIVLLITAADTFIRNIIKYPVFGKASKEVYLTDILYEVKYMILEKEDN</sequence>
<keyword evidence="1" id="KW-0472">Membrane</keyword>
<evidence type="ECO:0000313" key="2">
    <source>
        <dbReference type="EMBL" id="KEQ51187.1"/>
    </source>
</evidence>
<name>A0A081R7L4_STROR</name>
<feature type="transmembrane region" description="Helical" evidence="1">
    <location>
        <begin position="38"/>
        <end position="57"/>
    </location>
</feature>
<comment type="caution">
    <text evidence="2">The sequence shown here is derived from an EMBL/GenBank/DDBJ whole genome shotgun (WGS) entry which is preliminary data.</text>
</comment>
<keyword evidence="1" id="KW-1133">Transmembrane helix</keyword>
<keyword evidence="1" id="KW-0812">Transmembrane</keyword>
<feature type="transmembrane region" description="Helical" evidence="1">
    <location>
        <begin position="63"/>
        <end position="82"/>
    </location>
</feature>
<protein>
    <submittedName>
        <fullName evidence="2">Uncharacterized protein</fullName>
    </submittedName>
</protein>
<evidence type="ECO:0000256" key="1">
    <source>
        <dbReference type="SAM" id="Phobius"/>
    </source>
</evidence>
<organism evidence="2 3">
    <name type="scientific">Streptococcus oralis</name>
    <dbReference type="NCBI Taxonomy" id="1303"/>
    <lineage>
        <taxon>Bacteria</taxon>
        <taxon>Bacillati</taxon>
        <taxon>Bacillota</taxon>
        <taxon>Bacilli</taxon>
        <taxon>Lactobacillales</taxon>
        <taxon>Streptococcaceae</taxon>
        <taxon>Streptococcus</taxon>
    </lineage>
</organism>
<proteinExistence type="predicted"/>
<feature type="transmembrane region" description="Helical" evidence="1">
    <location>
        <begin position="173"/>
        <end position="195"/>
    </location>
</feature>
<dbReference type="AlphaFoldDB" id="A0A081R7L4"/>
<accession>A0A081R7L4</accession>
<dbReference type="EMBL" id="JPGB01000001">
    <property type="protein sequence ID" value="KEQ51187.1"/>
    <property type="molecule type" value="Genomic_DNA"/>
</dbReference>
<dbReference type="PATRIC" id="fig|1303.44.peg.27"/>
<feature type="transmembrane region" description="Helical" evidence="1">
    <location>
        <begin position="141"/>
        <end position="161"/>
    </location>
</feature>
<gene>
    <name evidence="2" type="ORF">SK143_0029</name>
</gene>
<dbReference type="RefSeq" id="WP_042901926.1">
    <property type="nucleotide sequence ID" value="NZ_JALDVI010000006.1"/>
</dbReference>
<reference evidence="2 3" key="1">
    <citation type="submission" date="2014-05" db="EMBL/GenBank/DDBJ databases">
        <authorList>
            <person name="Daugherty S.C."/>
            <person name="Tallon L.J."/>
            <person name="Sadzewicz L."/>
            <person name="Kilian M."/>
            <person name="Tettelin H."/>
        </authorList>
    </citation>
    <scope>NUCLEOTIDE SEQUENCE [LARGE SCALE GENOMIC DNA]</scope>
    <source>
        <strain evidence="2 3">SK143</strain>
    </source>
</reference>
<evidence type="ECO:0000313" key="3">
    <source>
        <dbReference type="Proteomes" id="UP000028098"/>
    </source>
</evidence>